<comment type="caution">
    <text evidence="1">The sequence shown here is derived from an EMBL/GenBank/DDBJ whole genome shotgun (WGS) entry which is preliminary data.</text>
</comment>
<evidence type="ECO:0000313" key="2">
    <source>
        <dbReference type="Proteomes" id="UP001597110"/>
    </source>
</evidence>
<accession>A0ABW2YBP4</accession>
<dbReference type="PROSITE" id="PS51257">
    <property type="entry name" value="PROKAR_LIPOPROTEIN"/>
    <property type="match status" value="1"/>
</dbReference>
<dbReference type="RefSeq" id="WP_386823267.1">
    <property type="nucleotide sequence ID" value="NZ_JBHTIF010000001.1"/>
</dbReference>
<dbReference type="InterPro" id="IPR014710">
    <property type="entry name" value="RmlC-like_jellyroll"/>
</dbReference>
<organism evidence="1 2">
    <name type="scientific">Lysobacter brunescens</name>
    <dbReference type="NCBI Taxonomy" id="262323"/>
    <lineage>
        <taxon>Bacteria</taxon>
        <taxon>Pseudomonadati</taxon>
        <taxon>Pseudomonadota</taxon>
        <taxon>Gammaproteobacteria</taxon>
        <taxon>Lysobacterales</taxon>
        <taxon>Lysobacteraceae</taxon>
        <taxon>Lysobacter</taxon>
    </lineage>
</organism>
<dbReference type="EMBL" id="JBHTIF010000001">
    <property type="protein sequence ID" value="MFD0725680.1"/>
    <property type="molecule type" value="Genomic_DNA"/>
</dbReference>
<gene>
    <name evidence="1" type="ORF">ACFQ0E_08710</name>
</gene>
<evidence type="ECO:0000313" key="1">
    <source>
        <dbReference type="EMBL" id="MFD0725680.1"/>
    </source>
</evidence>
<reference evidence="2" key="1">
    <citation type="journal article" date="2019" name="Int. J. Syst. Evol. Microbiol.">
        <title>The Global Catalogue of Microorganisms (GCM) 10K type strain sequencing project: providing services to taxonomists for standard genome sequencing and annotation.</title>
        <authorList>
            <consortium name="The Broad Institute Genomics Platform"/>
            <consortium name="The Broad Institute Genome Sequencing Center for Infectious Disease"/>
            <person name="Wu L."/>
            <person name="Ma J."/>
        </authorList>
    </citation>
    <scope>NUCLEOTIDE SEQUENCE [LARGE SCALE GENOMIC DNA]</scope>
    <source>
        <strain evidence="2">CCUG 55585</strain>
    </source>
</reference>
<dbReference type="SUPFAM" id="SSF51182">
    <property type="entry name" value="RmlC-like cupins"/>
    <property type="match status" value="1"/>
</dbReference>
<keyword evidence="2" id="KW-1185">Reference proteome</keyword>
<name>A0ABW2YBP4_9GAMM</name>
<dbReference type="Gene3D" id="2.60.120.10">
    <property type="entry name" value="Jelly Rolls"/>
    <property type="match status" value="1"/>
</dbReference>
<proteinExistence type="predicted"/>
<sequence length="137" mass="14570">MAEPPRQCVAAVTPLPSQWVDAEALPPMLLGSGCVRRALPAPPGARAWLVDMAPGSEWPWIDRAETGEAYFVLQGEVIDDGVRHPAGTQVVISPGGRHRPRSETGARLVGFHLEPDAFLGAGGNPDVLIGRLHLQQG</sequence>
<dbReference type="Proteomes" id="UP001597110">
    <property type="component" value="Unassembled WGS sequence"/>
</dbReference>
<evidence type="ECO:0008006" key="3">
    <source>
        <dbReference type="Google" id="ProtNLM"/>
    </source>
</evidence>
<protein>
    <recommendedName>
        <fullName evidence="3">ChrR-like cupin domain-containing protein</fullName>
    </recommendedName>
</protein>
<dbReference type="InterPro" id="IPR011051">
    <property type="entry name" value="RmlC_Cupin_sf"/>
</dbReference>